<evidence type="ECO:0000256" key="1">
    <source>
        <dbReference type="ARBA" id="ARBA00007734"/>
    </source>
</evidence>
<sequence>MRDRLLPAAMLVILAATSTATAGEPARPNSPFAGSVQVAAAEGPQTAAIFPGGQREARVAPVPRPLSVADADLYRRILTLQDRGDWAGADRELGKVEDDLLRGYVQARRLLAPSTKPHFPELRAWLAENAALPQAEAIHRLALSAKGGRGAQGLRAPQRGALRGTGIDTDADGAMWEEVAFDTDESAPRARPIKTRLRQLLRDNESGRAEAMLASAEVQSLPALDQDRLRLMVASDHFAGGRDDRAADLASASAERSGEALPAAHWIAGLALWRAGKPDQARRHFEDTATSALNQDWLTAGGAFWAARANLVNHRPEAVNHWMEVAASYPRTFYGLLARSWLGYPVSYAWELPPFTEGDADMLMRVPAARRALALIQLGERDDAEEELRKLYPSAGKAVRQSMLVLAQAAKMPGLAVRLGGVLPRENGRTHDAAAYPLPDWMPQGGWQVDRALVYALVRQESSFNPDARSASGAAGLMQLMPATAQAVGGLRVRDQLTDPAVNLGVGQRYVTRLLSDDPVNGNLMMMAAAYNAGPGTLGRWLQGIRHGEDPLMFVESLPARETRVFVQRVMTSYWVYQARLGQSSASLEAVASGTWPIYGTPERSPLRVGSSRTVGF</sequence>
<proteinExistence type="inferred from homology"/>
<comment type="similarity">
    <text evidence="1">Belongs to the transglycosylase Slt family.</text>
</comment>
<dbReference type="InterPro" id="IPR008258">
    <property type="entry name" value="Transglycosylase_SLT_dom_1"/>
</dbReference>
<dbReference type="SUPFAM" id="SSF53955">
    <property type="entry name" value="Lysozyme-like"/>
    <property type="match status" value="1"/>
</dbReference>
<dbReference type="GO" id="GO:0016020">
    <property type="term" value="C:membrane"/>
    <property type="evidence" value="ECO:0007669"/>
    <property type="project" value="InterPro"/>
</dbReference>
<dbReference type="InterPro" id="IPR023346">
    <property type="entry name" value="Lysozyme-like_dom_sf"/>
</dbReference>
<accession>A0A1H6HHC8</accession>
<dbReference type="SUPFAM" id="SSF48435">
    <property type="entry name" value="Bacterial muramidases"/>
    <property type="match status" value="1"/>
</dbReference>
<evidence type="ECO:0000256" key="3">
    <source>
        <dbReference type="ARBA" id="ARBA00022729"/>
    </source>
</evidence>
<comment type="similarity">
    <text evidence="2">Belongs to the virb1 family.</text>
</comment>
<dbReference type="Gene3D" id="1.25.20.10">
    <property type="entry name" value="Bacterial muramidases"/>
    <property type="match status" value="2"/>
</dbReference>
<dbReference type="InterPro" id="IPR008939">
    <property type="entry name" value="Lytic_TGlycosylase_superhlx_U"/>
</dbReference>
<dbReference type="Proteomes" id="UP000182983">
    <property type="component" value="Unassembled WGS sequence"/>
</dbReference>
<dbReference type="AlphaFoldDB" id="A0A1H6HHC8"/>
<feature type="signal peptide" evidence="4">
    <location>
        <begin position="1"/>
        <end position="22"/>
    </location>
</feature>
<dbReference type="Gene3D" id="1.10.530.10">
    <property type="match status" value="1"/>
</dbReference>
<keyword evidence="7" id="KW-1185">Reference proteome</keyword>
<dbReference type="GO" id="GO:0004553">
    <property type="term" value="F:hydrolase activity, hydrolyzing O-glycosyl compounds"/>
    <property type="evidence" value="ECO:0007669"/>
    <property type="project" value="InterPro"/>
</dbReference>
<evidence type="ECO:0000313" key="7">
    <source>
        <dbReference type="Proteomes" id="UP000182983"/>
    </source>
</evidence>
<feature type="domain" description="Transglycosylase SLT" evidence="5">
    <location>
        <begin position="447"/>
        <end position="544"/>
    </location>
</feature>
<dbReference type="PANTHER" id="PTHR37423">
    <property type="entry name" value="SOLUBLE LYTIC MUREIN TRANSGLYCOSYLASE-RELATED"/>
    <property type="match status" value="1"/>
</dbReference>
<gene>
    <name evidence="6" type="ORF">SAMN04244559_01723</name>
</gene>
<feature type="chain" id="PRO_5010296559" evidence="4">
    <location>
        <begin position="23"/>
        <end position="617"/>
    </location>
</feature>
<dbReference type="InterPro" id="IPR000189">
    <property type="entry name" value="Transglyc_AS"/>
</dbReference>
<dbReference type="CDD" id="cd13401">
    <property type="entry name" value="Slt70-like"/>
    <property type="match status" value="1"/>
</dbReference>
<protein>
    <submittedName>
        <fullName evidence="6">Transglycosylase SLT domain-containing protein</fullName>
    </submittedName>
</protein>
<evidence type="ECO:0000256" key="2">
    <source>
        <dbReference type="ARBA" id="ARBA00009387"/>
    </source>
</evidence>
<dbReference type="RefSeq" id="WP_074767593.1">
    <property type="nucleotide sequence ID" value="NZ_FNWO01000006.1"/>
</dbReference>
<dbReference type="GO" id="GO:0008933">
    <property type="term" value="F:peptidoglycan lytic transglycosylase activity"/>
    <property type="evidence" value="ECO:0007669"/>
    <property type="project" value="InterPro"/>
</dbReference>
<dbReference type="OrthoDB" id="9815002at2"/>
<evidence type="ECO:0000256" key="4">
    <source>
        <dbReference type="SAM" id="SignalP"/>
    </source>
</evidence>
<organism evidence="6 7">
    <name type="scientific">Magnetospirillum fulvum</name>
    <name type="common">Rhodospirillum fulvum</name>
    <dbReference type="NCBI Taxonomy" id="1082"/>
    <lineage>
        <taxon>Bacteria</taxon>
        <taxon>Pseudomonadati</taxon>
        <taxon>Pseudomonadota</taxon>
        <taxon>Alphaproteobacteria</taxon>
        <taxon>Rhodospirillales</taxon>
        <taxon>Rhodospirillaceae</taxon>
        <taxon>Magnetospirillum</taxon>
    </lineage>
</organism>
<dbReference type="Pfam" id="PF01464">
    <property type="entry name" value="SLT"/>
    <property type="match status" value="1"/>
</dbReference>
<keyword evidence="3 4" id="KW-0732">Signal</keyword>
<evidence type="ECO:0000259" key="5">
    <source>
        <dbReference type="Pfam" id="PF01464"/>
    </source>
</evidence>
<dbReference type="PROSITE" id="PS00922">
    <property type="entry name" value="TRANSGLYCOSYLASE"/>
    <property type="match status" value="1"/>
</dbReference>
<reference evidence="7" key="1">
    <citation type="submission" date="2016-10" db="EMBL/GenBank/DDBJ databases">
        <authorList>
            <person name="Varghese N."/>
            <person name="Submissions S."/>
        </authorList>
    </citation>
    <scope>NUCLEOTIDE SEQUENCE [LARGE SCALE GENOMIC DNA]</scope>
    <source>
        <strain evidence="7">DSM 13234</strain>
    </source>
</reference>
<name>A0A1H6HHC8_MAGFU</name>
<dbReference type="GO" id="GO:0042597">
    <property type="term" value="C:periplasmic space"/>
    <property type="evidence" value="ECO:0007669"/>
    <property type="project" value="InterPro"/>
</dbReference>
<dbReference type="EMBL" id="FNWO01000006">
    <property type="protein sequence ID" value="SEH35161.1"/>
    <property type="molecule type" value="Genomic_DNA"/>
</dbReference>
<evidence type="ECO:0000313" key="6">
    <source>
        <dbReference type="EMBL" id="SEH35161.1"/>
    </source>
</evidence>
<dbReference type="GO" id="GO:0000270">
    <property type="term" value="P:peptidoglycan metabolic process"/>
    <property type="evidence" value="ECO:0007669"/>
    <property type="project" value="InterPro"/>
</dbReference>
<dbReference type="PANTHER" id="PTHR37423:SF2">
    <property type="entry name" value="MEMBRANE-BOUND LYTIC MUREIN TRANSGLYCOSYLASE C"/>
    <property type="match status" value="1"/>
</dbReference>